<dbReference type="GO" id="GO:0033389">
    <property type="term" value="P:putrescine biosynthetic process from arginine, via agmatine"/>
    <property type="evidence" value="ECO:0007669"/>
    <property type="project" value="TreeGrafter"/>
</dbReference>
<name>A0A7X2N087_9CLOT</name>
<accession>A0A7X2N087</accession>
<dbReference type="SUPFAM" id="SSF52768">
    <property type="entry name" value="Arginase/deacetylase"/>
    <property type="match status" value="1"/>
</dbReference>
<dbReference type="PANTHER" id="PTHR11358:SF41">
    <property type="entry name" value="ARGINASE"/>
    <property type="match status" value="1"/>
</dbReference>
<sequence>MTYLLMQKVYKPFTLVLFDHHTDMMNSLFGNLMSCGCWVKRALDENKMLKKVIIIGVEKKLIDNIDEKYRNRVFCYSEEDIKHNILWTSFLKDKIDKPIYISIDKDVIGKDEAKTNWQQGILTLEELREIFDFLVDNGEVISVDVCGESSSRDEIVENFYSDSIINSEANKEIIEMVEEESIVN</sequence>
<comment type="caution">
    <text evidence="2">The sequence shown here is derived from an EMBL/GenBank/DDBJ whole genome shotgun (WGS) entry which is preliminary data.</text>
</comment>
<gene>
    <name evidence="2" type="ORF">FYJ33_13490</name>
</gene>
<dbReference type="GO" id="GO:0008783">
    <property type="term" value="F:agmatinase activity"/>
    <property type="evidence" value="ECO:0007669"/>
    <property type="project" value="TreeGrafter"/>
</dbReference>
<comment type="similarity">
    <text evidence="1">Belongs to the arginase family.</text>
</comment>
<dbReference type="GO" id="GO:0046872">
    <property type="term" value="F:metal ion binding"/>
    <property type="evidence" value="ECO:0007669"/>
    <property type="project" value="InterPro"/>
</dbReference>
<protein>
    <recommendedName>
        <fullName evidence="4">Arginase</fullName>
    </recommendedName>
</protein>
<evidence type="ECO:0000256" key="1">
    <source>
        <dbReference type="PROSITE-ProRule" id="PRU00742"/>
    </source>
</evidence>
<dbReference type="PROSITE" id="PS51409">
    <property type="entry name" value="ARGINASE_2"/>
    <property type="match status" value="1"/>
</dbReference>
<evidence type="ECO:0000313" key="2">
    <source>
        <dbReference type="EMBL" id="MSR92376.1"/>
    </source>
</evidence>
<dbReference type="PANTHER" id="PTHR11358">
    <property type="entry name" value="ARGINASE/AGMATINASE"/>
    <property type="match status" value="1"/>
</dbReference>
<keyword evidence="3" id="KW-1185">Reference proteome</keyword>
<reference evidence="2 3" key="1">
    <citation type="submission" date="2019-08" db="EMBL/GenBank/DDBJ databases">
        <title>In-depth cultivation of the pig gut microbiome towards novel bacterial diversity and tailored functional studies.</title>
        <authorList>
            <person name="Wylensek D."/>
            <person name="Hitch T.C.A."/>
            <person name="Clavel T."/>
        </authorList>
    </citation>
    <scope>NUCLEOTIDE SEQUENCE [LARGE SCALE GENOMIC DNA]</scope>
    <source>
        <strain evidence="2 3">WCA-383-APC-5B</strain>
    </source>
</reference>
<dbReference type="Pfam" id="PF00491">
    <property type="entry name" value="Arginase"/>
    <property type="match status" value="1"/>
</dbReference>
<dbReference type="Gene3D" id="3.40.800.10">
    <property type="entry name" value="Ureohydrolase domain"/>
    <property type="match status" value="1"/>
</dbReference>
<dbReference type="InterPro" id="IPR023696">
    <property type="entry name" value="Ureohydrolase_dom_sf"/>
</dbReference>
<organism evidence="2 3">
    <name type="scientific">Inconstantimicrobium porci</name>
    <dbReference type="NCBI Taxonomy" id="2652291"/>
    <lineage>
        <taxon>Bacteria</taxon>
        <taxon>Bacillati</taxon>
        <taxon>Bacillota</taxon>
        <taxon>Clostridia</taxon>
        <taxon>Eubacteriales</taxon>
        <taxon>Clostridiaceae</taxon>
        <taxon>Inconstantimicrobium</taxon>
    </lineage>
</organism>
<evidence type="ECO:0000313" key="3">
    <source>
        <dbReference type="Proteomes" id="UP000460287"/>
    </source>
</evidence>
<proteinExistence type="inferred from homology"/>
<evidence type="ECO:0008006" key="4">
    <source>
        <dbReference type="Google" id="ProtNLM"/>
    </source>
</evidence>
<dbReference type="InterPro" id="IPR006035">
    <property type="entry name" value="Ureohydrolase"/>
</dbReference>
<dbReference type="EMBL" id="VULX01000029">
    <property type="protein sequence ID" value="MSR92376.1"/>
    <property type="molecule type" value="Genomic_DNA"/>
</dbReference>
<dbReference type="Proteomes" id="UP000460287">
    <property type="component" value="Unassembled WGS sequence"/>
</dbReference>
<dbReference type="AlphaFoldDB" id="A0A7X2N087"/>